<accession>A0ABV0PLP5</accession>
<protein>
    <submittedName>
        <fullName evidence="1">Uncharacterized protein</fullName>
    </submittedName>
</protein>
<organism evidence="1 2">
    <name type="scientific">Goodea atripinnis</name>
    <dbReference type="NCBI Taxonomy" id="208336"/>
    <lineage>
        <taxon>Eukaryota</taxon>
        <taxon>Metazoa</taxon>
        <taxon>Chordata</taxon>
        <taxon>Craniata</taxon>
        <taxon>Vertebrata</taxon>
        <taxon>Euteleostomi</taxon>
        <taxon>Actinopterygii</taxon>
        <taxon>Neopterygii</taxon>
        <taxon>Teleostei</taxon>
        <taxon>Neoteleostei</taxon>
        <taxon>Acanthomorphata</taxon>
        <taxon>Ovalentaria</taxon>
        <taxon>Atherinomorphae</taxon>
        <taxon>Cyprinodontiformes</taxon>
        <taxon>Goodeidae</taxon>
        <taxon>Goodea</taxon>
    </lineage>
</organism>
<sequence>MPGNLARAESHIGAPISCTSCEAPSVFSKLMSLVLKKLTVLRVQMTKGWSRTSKSMPTLHQPYLAVRNEISVQGMTVYKVPQRQLIPVALRKKLVSLAHEIHQGIVRTKQRLHNLY</sequence>
<evidence type="ECO:0000313" key="2">
    <source>
        <dbReference type="Proteomes" id="UP001476798"/>
    </source>
</evidence>
<dbReference type="EMBL" id="JAHRIO010080304">
    <property type="protein sequence ID" value="MEQ2184348.1"/>
    <property type="molecule type" value="Genomic_DNA"/>
</dbReference>
<keyword evidence="2" id="KW-1185">Reference proteome</keyword>
<gene>
    <name evidence="1" type="ORF">GOODEAATRI_006944</name>
</gene>
<comment type="caution">
    <text evidence="1">The sequence shown here is derived from an EMBL/GenBank/DDBJ whole genome shotgun (WGS) entry which is preliminary data.</text>
</comment>
<proteinExistence type="predicted"/>
<reference evidence="1 2" key="1">
    <citation type="submission" date="2021-06" db="EMBL/GenBank/DDBJ databases">
        <authorList>
            <person name="Palmer J.M."/>
        </authorList>
    </citation>
    <scope>NUCLEOTIDE SEQUENCE [LARGE SCALE GENOMIC DNA]</scope>
    <source>
        <strain evidence="1 2">GA_2019</strain>
        <tissue evidence="1">Muscle</tissue>
    </source>
</reference>
<name>A0ABV0PLP5_9TELE</name>
<evidence type="ECO:0000313" key="1">
    <source>
        <dbReference type="EMBL" id="MEQ2184348.1"/>
    </source>
</evidence>
<dbReference type="Proteomes" id="UP001476798">
    <property type="component" value="Unassembled WGS sequence"/>
</dbReference>